<keyword evidence="3" id="KW-0378">Hydrolase</keyword>
<dbReference type="EMBL" id="JAQHRD010000003">
    <property type="protein sequence ID" value="KAJ6442731.1"/>
    <property type="molecule type" value="Genomic_DNA"/>
</dbReference>
<feature type="region of interest" description="Disordered" evidence="1">
    <location>
        <begin position="348"/>
        <end position="411"/>
    </location>
</feature>
<keyword evidence="4" id="KW-1185">Reference proteome</keyword>
<feature type="compositionally biased region" description="Low complexity" evidence="1">
    <location>
        <begin position="474"/>
        <end position="490"/>
    </location>
</feature>
<organism evidence="3 4">
    <name type="scientific">Purpureocillium lavendulum</name>
    <dbReference type="NCBI Taxonomy" id="1247861"/>
    <lineage>
        <taxon>Eukaryota</taxon>
        <taxon>Fungi</taxon>
        <taxon>Dikarya</taxon>
        <taxon>Ascomycota</taxon>
        <taxon>Pezizomycotina</taxon>
        <taxon>Sordariomycetes</taxon>
        <taxon>Hypocreomycetidae</taxon>
        <taxon>Hypocreales</taxon>
        <taxon>Ophiocordycipitaceae</taxon>
        <taxon>Purpureocillium</taxon>
    </lineage>
</organism>
<dbReference type="InterPro" id="IPR050466">
    <property type="entry name" value="Carboxylest/Gibb_receptor"/>
</dbReference>
<feature type="domain" description="Alpha/beta hydrolase fold-3" evidence="2">
    <location>
        <begin position="55"/>
        <end position="177"/>
    </location>
</feature>
<feature type="compositionally biased region" description="Polar residues" evidence="1">
    <location>
        <begin position="349"/>
        <end position="385"/>
    </location>
</feature>
<feature type="compositionally biased region" description="Low complexity" evidence="1">
    <location>
        <begin position="393"/>
        <end position="406"/>
    </location>
</feature>
<dbReference type="PANTHER" id="PTHR23024:SF339">
    <property type="entry name" value="ALPHA_BETA HYDROLASE FOLD-3 DOMAIN-CONTAINING PROTEIN"/>
    <property type="match status" value="1"/>
</dbReference>
<protein>
    <submittedName>
        <fullName evidence="3">Alpha/beta hydrolase fold-3 domain-containingprotein</fullName>
    </submittedName>
</protein>
<dbReference type="AlphaFoldDB" id="A0AB34FVS6"/>
<dbReference type="Proteomes" id="UP001163105">
    <property type="component" value="Unassembled WGS sequence"/>
</dbReference>
<dbReference type="SUPFAM" id="SSF53474">
    <property type="entry name" value="alpha/beta-Hydrolases"/>
    <property type="match status" value="1"/>
</dbReference>
<dbReference type="PANTHER" id="PTHR23024">
    <property type="entry name" value="ARYLACETAMIDE DEACETYLASE"/>
    <property type="match status" value="1"/>
</dbReference>
<evidence type="ECO:0000259" key="2">
    <source>
        <dbReference type="Pfam" id="PF07859"/>
    </source>
</evidence>
<feature type="compositionally biased region" description="Low complexity" evidence="1">
    <location>
        <begin position="428"/>
        <end position="446"/>
    </location>
</feature>
<proteinExistence type="predicted"/>
<comment type="caution">
    <text evidence="3">The sequence shown here is derived from an EMBL/GenBank/DDBJ whole genome shotgun (WGS) entry which is preliminary data.</text>
</comment>
<evidence type="ECO:0000256" key="1">
    <source>
        <dbReference type="SAM" id="MobiDB-lite"/>
    </source>
</evidence>
<dbReference type="Gene3D" id="3.40.50.1820">
    <property type="entry name" value="alpha/beta hydrolase"/>
    <property type="match status" value="1"/>
</dbReference>
<feature type="region of interest" description="Disordered" evidence="1">
    <location>
        <begin position="423"/>
        <end position="520"/>
    </location>
</feature>
<feature type="compositionally biased region" description="Basic and acidic residues" evidence="1">
    <location>
        <begin position="491"/>
        <end position="501"/>
    </location>
</feature>
<reference evidence="3" key="1">
    <citation type="submission" date="2023-01" db="EMBL/GenBank/DDBJ databases">
        <title>The growth and conidiation of Purpureocillium lavendulum are regulated by nitrogen source and histone H3K14 acetylation.</title>
        <authorList>
            <person name="Tang P."/>
            <person name="Han J."/>
            <person name="Zhang C."/>
            <person name="Tang P."/>
            <person name="Qi F."/>
            <person name="Zhang K."/>
            <person name="Liang L."/>
        </authorList>
    </citation>
    <scope>NUCLEOTIDE SEQUENCE</scope>
    <source>
        <strain evidence="3">YMF1.00683</strain>
    </source>
</reference>
<gene>
    <name evidence="3" type="ORF">O9K51_03906</name>
</gene>
<dbReference type="GO" id="GO:0016787">
    <property type="term" value="F:hydrolase activity"/>
    <property type="evidence" value="ECO:0007669"/>
    <property type="project" value="UniProtKB-KW"/>
</dbReference>
<name>A0AB34FVS6_9HYPO</name>
<evidence type="ECO:0000313" key="3">
    <source>
        <dbReference type="EMBL" id="KAJ6442731.1"/>
    </source>
</evidence>
<dbReference type="Pfam" id="PF07859">
    <property type="entry name" value="Abhydrolase_3"/>
    <property type="match status" value="1"/>
</dbReference>
<evidence type="ECO:0000313" key="4">
    <source>
        <dbReference type="Proteomes" id="UP001163105"/>
    </source>
</evidence>
<accession>A0AB34FVS6</accession>
<dbReference type="InterPro" id="IPR029058">
    <property type="entry name" value="AB_hydrolase_fold"/>
</dbReference>
<sequence>MTPTGPVAVPGMATKEIFNDFDIIDEPFVTRDGHPILAHILLPKNPPPGPRPVIVNWHGGYLIMAHGLYAPFFPQYVLDLARRHAAIVVSPDYTLLPHADGLAAVHDDMRAFHGWFTTALAPLLADRAPPEYPPPDLARVLLNGGSAGGYLATSHALAFPDAFRGLALAYPMIDFDTPWWRRGSRAVGAPNPGHAPDAAFAADPEHVRRRIERVRSGPRVSAAEEERQGFGAEVARAGFFPDVFNPNGKLDDDETVWLNRRIAKGAALPERVWVLHGDNDSAVPIDTSVAFAETMKEQGRPVRLDTVKGMDHGFDLAPGKDWEGPSDPRILEATAWLAEDWLRPRDLSISASETPPSNQAIEPARSNLTISSLSPAVTQSRTVQPSKRPWPISTSTSLKTPSLPSPAAHESGVRSAVLLASGRAPMASSTSTQSSTSSPRRLAAAVRRVDRHVPAVEQQPHGGGPAERRRPPERAAAAAVAGVGVYPVGGEEQRDGARETHAGGPGQRGAALGVPGVDLDAGGRQEQLHERELAVLGGEDQRAQVVDAVLAAVDVGAGVDGPLRRVGASVGHGPVEGGGAGSLDVAAVEEVVEEVVQAHTSPSQGAHVSLREPPRHQVKDLCGDVDEHVARAAIRWRRARLG</sequence>
<dbReference type="InterPro" id="IPR013094">
    <property type="entry name" value="AB_hydrolase_3"/>
</dbReference>